<reference evidence="2" key="1">
    <citation type="journal article" date="2019" name="Sci. Rep.">
        <title>Draft genome of Tanacetum cinerariifolium, the natural source of mosquito coil.</title>
        <authorList>
            <person name="Yamashiro T."/>
            <person name="Shiraishi A."/>
            <person name="Satake H."/>
            <person name="Nakayama K."/>
        </authorList>
    </citation>
    <scope>NUCLEOTIDE SEQUENCE</scope>
</reference>
<organism evidence="2">
    <name type="scientific">Tanacetum cinerariifolium</name>
    <name type="common">Dalmatian daisy</name>
    <name type="synonym">Chrysanthemum cinerariifolium</name>
    <dbReference type="NCBI Taxonomy" id="118510"/>
    <lineage>
        <taxon>Eukaryota</taxon>
        <taxon>Viridiplantae</taxon>
        <taxon>Streptophyta</taxon>
        <taxon>Embryophyta</taxon>
        <taxon>Tracheophyta</taxon>
        <taxon>Spermatophyta</taxon>
        <taxon>Magnoliopsida</taxon>
        <taxon>eudicotyledons</taxon>
        <taxon>Gunneridae</taxon>
        <taxon>Pentapetalae</taxon>
        <taxon>asterids</taxon>
        <taxon>campanulids</taxon>
        <taxon>Asterales</taxon>
        <taxon>Asteraceae</taxon>
        <taxon>Asteroideae</taxon>
        <taxon>Anthemideae</taxon>
        <taxon>Anthemidinae</taxon>
        <taxon>Tanacetum</taxon>
    </lineage>
</organism>
<evidence type="ECO:0000313" key="2">
    <source>
        <dbReference type="EMBL" id="GEW16731.1"/>
    </source>
</evidence>
<name>A0A699GTN0_TANCI</name>
<gene>
    <name evidence="2" type="ORF">Tci_188707</name>
</gene>
<feature type="compositionally biased region" description="Basic residues" evidence="1">
    <location>
        <begin position="102"/>
        <end position="111"/>
    </location>
</feature>
<feature type="compositionally biased region" description="Basic residues" evidence="1">
    <location>
        <begin position="71"/>
        <end position="86"/>
    </location>
</feature>
<dbReference type="EMBL" id="BKCJ010047625">
    <property type="protein sequence ID" value="GEW16731.1"/>
    <property type="molecule type" value="Genomic_DNA"/>
</dbReference>
<dbReference type="AlphaFoldDB" id="A0A699GTN0"/>
<protein>
    <submittedName>
        <fullName evidence="2">Uncharacterized protein</fullName>
    </submittedName>
</protein>
<comment type="caution">
    <text evidence="2">The sequence shown here is derived from an EMBL/GenBank/DDBJ whole genome shotgun (WGS) entry which is preliminary data.</text>
</comment>
<evidence type="ECO:0000256" key="1">
    <source>
        <dbReference type="SAM" id="MobiDB-lite"/>
    </source>
</evidence>
<sequence length="449" mass="50148">MTFVIQVLDRNKSSTDQLNSSQQMIVYSLLTGTKIDDIKEIIFNDLVIRLTDKPKKKYVAYPSISTSFSGKKQKKKKTHTVTKPKPKPQGPKASRAPPKETKGKKKPKTKKSSLDYEEDLHGFSDEDILGAGEDMDTDQPPNVISIRQLENTNRSQGQLPYLPITTLLHDRVHCSLVRRNSLGYDNWEKTRGAQGRATGWCTVCISNNLALLLTIVATPTLVGNFIIPCVVDGIAPKARQEISLENRMRGSVTGTNLLLTFGLSHRKQCSYKITEALLPFTGKRYPSKVWIHPILGTSIPSPRVDHEDGNSFILWGLAELVHYLAVIALALPCLIAFTKFSGAPDIGRGAVNVPFLDSITNISLEGFISGVKRPGLLSLGCFCYAHHFIHHLEDVFIEPLDQSRVNNVMHEPEDSHQFWCSFKQQSFIDETFHEGLCGLSFPLIHMVEI</sequence>
<proteinExistence type="predicted"/>
<feature type="region of interest" description="Disordered" evidence="1">
    <location>
        <begin position="69"/>
        <end position="116"/>
    </location>
</feature>
<accession>A0A699GTN0</accession>